<dbReference type="HAMAP" id="MF_02213">
    <property type="entry name" value="Lipid_II_synth_GatD"/>
    <property type="match status" value="1"/>
</dbReference>
<feature type="active site" description="Nucleophile" evidence="2">
    <location>
        <position position="96"/>
    </location>
</feature>
<comment type="caution">
    <text evidence="4">The sequence shown here is derived from an EMBL/GenBank/DDBJ whole genome shotgun (WGS) entry which is preliminary data.</text>
</comment>
<dbReference type="EC" id="3.5.1.2" evidence="2"/>
<dbReference type="Pfam" id="PF07685">
    <property type="entry name" value="GATase_3"/>
    <property type="match status" value="1"/>
</dbReference>
<evidence type="ECO:0000256" key="2">
    <source>
        <dbReference type="HAMAP-Rule" id="MF_02213"/>
    </source>
</evidence>
<proteinExistence type="inferred from homology"/>
<comment type="pathway">
    <text evidence="2">Cell wall biogenesis; peptidoglycan biosynthesis.</text>
</comment>
<organism evidence="4 5">
    <name type="scientific">Limosilactobacillus mucosae</name>
    <name type="common">Lactobacillus mucosae</name>
    <dbReference type="NCBI Taxonomy" id="97478"/>
    <lineage>
        <taxon>Bacteria</taxon>
        <taxon>Bacillati</taxon>
        <taxon>Bacillota</taxon>
        <taxon>Bacilli</taxon>
        <taxon>Lactobacillales</taxon>
        <taxon>Lactobacillaceae</taxon>
        <taxon>Limosilactobacillus</taxon>
    </lineage>
</organism>
<dbReference type="PANTHER" id="PTHR21343:SF9">
    <property type="entry name" value="LIPID II ISOGLUTAMINYL SYNTHASE (GLUTAMINE-HYDROLYZING) SUBUNIT GATD"/>
    <property type="match status" value="1"/>
</dbReference>
<feature type="binding site" evidence="2">
    <location>
        <position position="131"/>
    </location>
    <ligand>
        <name>substrate</name>
    </ligand>
</feature>
<comment type="catalytic activity">
    <reaction evidence="2">
        <text>beta-D-GlcNAc-(1-&gt;4)-Mur2Ac(oyl-L-Ala-gamma-D-Glu-L-Lys-D-Ala-D-Ala)-di-trans,octa-cis-undecaprenyl diphosphate + L-glutamine + ATP + H2O = beta-D-GlcNAc-(1-&gt;4)-Mur2Ac(oyl-L-Ala-D-isoglutaminyl-L-Lys-D-Ala-D-Ala)-di-trans,octa-cis-undecaprenyl diphosphate + L-glutamate + ADP + phosphate + H(+)</text>
        <dbReference type="Rhea" id="RHEA:57928"/>
        <dbReference type="ChEBI" id="CHEBI:15377"/>
        <dbReference type="ChEBI" id="CHEBI:15378"/>
        <dbReference type="ChEBI" id="CHEBI:29985"/>
        <dbReference type="ChEBI" id="CHEBI:30616"/>
        <dbReference type="ChEBI" id="CHEBI:43474"/>
        <dbReference type="ChEBI" id="CHEBI:58359"/>
        <dbReference type="ChEBI" id="CHEBI:60033"/>
        <dbReference type="ChEBI" id="CHEBI:62233"/>
        <dbReference type="ChEBI" id="CHEBI:456216"/>
        <dbReference type="EC" id="6.3.5.13"/>
    </reaction>
</comment>
<comment type="similarity">
    <text evidence="2">Belongs to the CobB/CobQ family. GatD subfamily.</text>
</comment>
<keyword evidence="1 2" id="KW-0315">Glutamine amidotransferase</keyword>
<dbReference type="CDD" id="cd01750">
    <property type="entry name" value="GATase1_CobQ"/>
    <property type="match status" value="1"/>
</dbReference>
<dbReference type="SUPFAM" id="SSF52317">
    <property type="entry name" value="Class I glutamine amidotransferase-like"/>
    <property type="match status" value="1"/>
</dbReference>
<accession>A0A099YB38</accession>
<evidence type="ECO:0000313" key="5">
    <source>
        <dbReference type="Proteomes" id="UP000030001"/>
    </source>
</evidence>
<dbReference type="EMBL" id="JROC01000038">
    <property type="protein sequence ID" value="KGL66093.1"/>
    <property type="molecule type" value="Genomic_DNA"/>
</dbReference>
<keyword evidence="4" id="KW-0808">Transferase</keyword>
<keyword evidence="2" id="KW-0961">Cell wall biogenesis/degradation</keyword>
<evidence type="ECO:0000313" key="4">
    <source>
        <dbReference type="EMBL" id="KGL66093.1"/>
    </source>
</evidence>
<dbReference type="InterPro" id="IPR033949">
    <property type="entry name" value="CobQ_GATase1"/>
</dbReference>
<keyword evidence="2" id="KW-0133">Cell shape</keyword>
<dbReference type="Gene3D" id="3.40.50.880">
    <property type="match status" value="1"/>
</dbReference>
<dbReference type="GO" id="GO:0140282">
    <property type="term" value="F:carbon-nitrogen ligase activity on lipid II"/>
    <property type="evidence" value="ECO:0007669"/>
    <property type="project" value="UniProtKB-UniRule"/>
</dbReference>
<dbReference type="InterPro" id="IPR029062">
    <property type="entry name" value="Class_I_gatase-like"/>
</dbReference>
<feature type="domain" description="CobB/CobQ-like glutamine amidotransferase" evidence="3">
    <location>
        <begin position="8"/>
        <end position="202"/>
    </location>
</feature>
<sequence>MTKYHLNLAHLYGDLLNTYSDVGNIIALRYYAKQMDADIAVKVISIDEEFNPDEFDMALFGGGQDYEQLVVSKDLPNKKAGIEKFINDGKPLLAICGGYQLLGHYYVGANGEKIPGLGVLDHYTLSQDHNRFIGNITIKNEETGQEYHGFENHNGKTYLGKGERPLGKVVSGHGNNGEDGSEGAIYKNVYCSYFHGPILTRNGEIAKKILLAALHHKYPSADLSQAEALEIKPTF</sequence>
<comment type="subunit">
    <text evidence="2">Forms a heterodimer with MurT.</text>
</comment>
<reference evidence="4 5" key="1">
    <citation type="submission" date="2014-09" db="EMBL/GenBank/DDBJ databases">
        <title>Lactobacillus mucosae CRL573 Genome Sequencing.</title>
        <authorList>
            <person name="Bleckwedel J."/>
            <person name="Teran L.C."/>
            <person name="Bonacina J."/>
            <person name="Saavedra L."/>
            <person name="Mozzi F.B."/>
            <person name="Raya R.R."/>
        </authorList>
    </citation>
    <scope>NUCLEOTIDE SEQUENCE [LARGE SCALE GENOMIC DNA]</scope>
    <source>
        <strain evidence="4 5">CRL573</strain>
    </source>
</reference>
<keyword evidence="2" id="KW-0573">Peptidoglycan synthesis</keyword>
<feature type="active site" evidence="2">
    <location>
        <position position="195"/>
    </location>
</feature>
<dbReference type="GO" id="GO:0016740">
    <property type="term" value="F:transferase activity"/>
    <property type="evidence" value="ECO:0007669"/>
    <property type="project" value="UniProtKB-KW"/>
</dbReference>
<dbReference type="EC" id="6.3.5.13" evidence="2"/>
<comment type="catalytic activity">
    <reaction evidence="2">
        <text>L-glutamine + H2O = L-glutamate + NH4(+)</text>
        <dbReference type="Rhea" id="RHEA:15889"/>
        <dbReference type="ChEBI" id="CHEBI:15377"/>
        <dbReference type="ChEBI" id="CHEBI:28938"/>
        <dbReference type="ChEBI" id="CHEBI:29985"/>
        <dbReference type="ChEBI" id="CHEBI:58359"/>
        <dbReference type="EC" id="3.5.1.2"/>
    </reaction>
</comment>
<name>A0A099YB38_LIMMU</name>
<dbReference type="InterPro" id="IPR043702">
    <property type="entry name" value="Lipid_II_synth_GatD"/>
</dbReference>
<dbReference type="AlphaFoldDB" id="A0A099YB38"/>
<keyword evidence="2" id="KW-0378">Hydrolase</keyword>
<dbReference type="InterPro" id="IPR011698">
    <property type="entry name" value="GATase_3"/>
</dbReference>
<evidence type="ECO:0000256" key="1">
    <source>
        <dbReference type="ARBA" id="ARBA00022962"/>
    </source>
</evidence>
<comment type="function">
    <text evidence="2">The lipid II isoglutaminyl synthase complex catalyzes the formation of alpha-D-isoglutamine in the cell wall lipid II stem peptide. The GatD subunit catalyzes the hydrolysis of glutamine to glutamate and ammonia. The resulting ammonia molecule is channeled to the active site of MurT.</text>
</comment>
<evidence type="ECO:0000259" key="3">
    <source>
        <dbReference type="Pfam" id="PF07685"/>
    </source>
</evidence>
<dbReference type="GO" id="GO:0008360">
    <property type="term" value="P:regulation of cell shape"/>
    <property type="evidence" value="ECO:0007669"/>
    <property type="project" value="UniProtKB-KW"/>
</dbReference>
<dbReference type="PROSITE" id="PS51274">
    <property type="entry name" value="GATASE_COBBQ"/>
    <property type="match status" value="1"/>
</dbReference>
<dbReference type="GO" id="GO:0009252">
    <property type="term" value="P:peptidoglycan biosynthetic process"/>
    <property type="evidence" value="ECO:0007669"/>
    <property type="project" value="UniProtKB-UniRule"/>
</dbReference>
<keyword evidence="2" id="KW-0436">Ligase</keyword>
<dbReference type="GO" id="GO:0004359">
    <property type="term" value="F:glutaminase activity"/>
    <property type="evidence" value="ECO:0007669"/>
    <property type="project" value="UniProtKB-UniRule"/>
</dbReference>
<dbReference type="GO" id="GO:0009236">
    <property type="term" value="P:cobalamin biosynthetic process"/>
    <property type="evidence" value="ECO:0007669"/>
    <property type="project" value="InterPro"/>
</dbReference>
<dbReference type="UniPathway" id="UPA00219"/>
<gene>
    <name evidence="2" type="primary">gatD</name>
    <name evidence="4" type="ORF">LX03_10690</name>
</gene>
<protein>
    <recommendedName>
        <fullName evidence="2">Lipid II isoglutaminyl synthase (glutamine-hydrolyzing) subunit GatD</fullName>
        <ecNumber evidence="2">6.3.5.13</ecNumber>
    </recommendedName>
    <alternativeName>
        <fullName evidence="2">Lipid II isoglutaminyl synthase glutaminase subunit</fullName>
        <ecNumber evidence="2">3.5.1.2</ecNumber>
    </alternativeName>
</protein>
<dbReference type="PANTHER" id="PTHR21343">
    <property type="entry name" value="DETHIOBIOTIN SYNTHETASE"/>
    <property type="match status" value="1"/>
</dbReference>
<dbReference type="Proteomes" id="UP000030001">
    <property type="component" value="Unassembled WGS sequence"/>
</dbReference>
<dbReference type="GO" id="GO:0071555">
    <property type="term" value="P:cell wall organization"/>
    <property type="evidence" value="ECO:0007669"/>
    <property type="project" value="UniProtKB-KW"/>
</dbReference>